<dbReference type="Proteomes" id="UP000178797">
    <property type="component" value="Unassembled WGS sequence"/>
</dbReference>
<dbReference type="EMBL" id="MGDE01000082">
    <property type="protein sequence ID" value="OGL46611.1"/>
    <property type="molecule type" value="Genomic_DNA"/>
</dbReference>
<dbReference type="InterPro" id="IPR017969">
    <property type="entry name" value="Heavy-metal-associated_CS"/>
</dbReference>
<dbReference type="InterPro" id="IPR006121">
    <property type="entry name" value="HMA_dom"/>
</dbReference>
<dbReference type="Gene3D" id="3.30.70.100">
    <property type="match status" value="1"/>
</dbReference>
<dbReference type="CDD" id="cd00371">
    <property type="entry name" value="HMA"/>
    <property type="match status" value="1"/>
</dbReference>
<organism evidence="3 4">
    <name type="scientific">Candidatus Schekmanbacteria bacterium RBG_16_38_10</name>
    <dbReference type="NCBI Taxonomy" id="1817879"/>
    <lineage>
        <taxon>Bacteria</taxon>
        <taxon>Candidatus Schekmaniibacteriota</taxon>
    </lineage>
</organism>
<dbReference type="PRINTS" id="PR00944">
    <property type="entry name" value="CUEXPORT"/>
</dbReference>
<name>A0A1F7RYS3_9BACT</name>
<dbReference type="GO" id="GO:0006825">
    <property type="term" value="P:copper ion transport"/>
    <property type="evidence" value="ECO:0007669"/>
    <property type="project" value="InterPro"/>
</dbReference>
<dbReference type="InterPro" id="IPR036163">
    <property type="entry name" value="HMA_dom_sf"/>
</dbReference>
<dbReference type="PROSITE" id="PS50846">
    <property type="entry name" value="HMA_2"/>
    <property type="match status" value="1"/>
</dbReference>
<evidence type="ECO:0000259" key="2">
    <source>
        <dbReference type="PROSITE" id="PS50846"/>
    </source>
</evidence>
<dbReference type="PANTHER" id="PTHR46594:SF4">
    <property type="entry name" value="P-TYPE CATION-TRANSPORTING ATPASE"/>
    <property type="match status" value="1"/>
</dbReference>
<dbReference type="GO" id="GO:0005507">
    <property type="term" value="F:copper ion binding"/>
    <property type="evidence" value="ECO:0007669"/>
    <property type="project" value="InterPro"/>
</dbReference>
<comment type="caution">
    <text evidence="3">The sequence shown here is derived from an EMBL/GenBank/DDBJ whole genome shotgun (WGS) entry which is preliminary data.</text>
</comment>
<dbReference type="FunFam" id="3.30.70.100:FF:000001">
    <property type="entry name" value="ATPase copper transporting beta"/>
    <property type="match status" value="1"/>
</dbReference>
<gene>
    <name evidence="3" type="ORF">A2W05_06925</name>
</gene>
<dbReference type="SUPFAM" id="SSF55008">
    <property type="entry name" value="HMA, heavy metal-associated domain"/>
    <property type="match status" value="1"/>
</dbReference>
<evidence type="ECO:0000313" key="3">
    <source>
        <dbReference type="EMBL" id="OGL46611.1"/>
    </source>
</evidence>
<keyword evidence="1" id="KW-0479">Metal-binding</keyword>
<reference evidence="3 4" key="1">
    <citation type="journal article" date="2016" name="Nat. Commun.">
        <title>Thousands of microbial genomes shed light on interconnected biogeochemical processes in an aquifer system.</title>
        <authorList>
            <person name="Anantharaman K."/>
            <person name="Brown C.T."/>
            <person name="Hug L.A."/>
            <person name="Sharon I."/>
            <person name="Castelle C.J."/>
            <person name="Probst A.J."/>
            <person name="Thomas B.C."/>
            <person name="Singh A."/>
            <person name="Wilkins M.J."/>
            <person name="Karaoz U."/>
            <person name="Brodie E.L."/>
            <person name="Williams K.H."/>
            <person name="Hubbard S.S."/>
            <person name="Banfield J.F."/>
        </authorList>
    </citation>
    <scope>NUCLEOTIDE SEQUENCE [LARGE SCALE GENOMIC DNA]</scope>
</reference>
<sequence>METTLNVDGMSCMHCVNKVTKIISGFKSAKEVKVDLDKKEARFSFDESAVDLNNIIGAIKKAGFEASKR</sequence>
<evidence type="ECO:0000256" key="1">
    <source>
        <dbReference type="ARBA" id="ARBA00022723"/>
    </source>
</evidence>
<feature type="domain" description="HMA" evidence="2">
    <location>
        <begin position="1"/>
        <end position="67"/>
    </location>
</feature>
<dbReference type="PANTHER" id="PTHR46594">
    <property type="entry name" value="P-TYPE CATION-TRANSPORTING ATPASE"/>
    <property type="match status" value="1"/>
</dbReference>
<proteinExistence type="predicted"/>
<dbReference type="AlphaFoldDB" id="A0A1F7RYS3"/>
<accession>A0A1F7RYS3</accession>
<dbReference type="InterPro" id="IPR000428">
    <property type="entry name" value="Cu-bd"/>
</dbReference>
<evidence type="ECO:0000313" key="4">
    <source>
        <dbReference type="Proteomes" id="UP000178797"/>
    </source>
</evidence>
<protein>
    <recommendedName>
        <fullName evidence="2">HMA domain-containing protein</fullName>
    </recommendedName>
</protein>
<dbReference type="Pfam" id="PF00403">
    <property type="entry name" value="HMA"/>
    <property type="match status" value="1"/>
</dbReference>
<dbReference type="PROSITE" id="PS01047">
    <property type="entry name" value="HMA_1"/>
    <property type="match status" value="1"/>
</dbReference>